<comment type="function">
    <text evidence="10">DNA primase is the polymerase that synthesizes small RNA primers for the Okazaki fragments made during discontinuous DNA replication.</text>
</comment>
<dbReference type="InterPro" id="IPR016558">
    <property type="entry name" value="DNA_primase_lsu_euk"/>
</dbReference>
<dbReference type="AlphaFoldDB" id="F2U7T0"/>
<keyword evidence="5 10" id="KW-0235">DNA replication</keyword>
<dbReference type="EMBL" id="GL832964">
    <property type="protein sequence ID" value="EGD72835.1"/>
    <property type="molecule type" value="Genomic_DNA"/>
</dbReference>
<evidence type="ECO:0000256" key="6">
    <source>
        <dbReference type="ARBA" id="ARBA00022723"/>
    </source>
</evidence>
<name>F2U7T0_SALR5</name>
<dbReference type="GO" id="GO:0003677">
    <property type="term" value="F:DNA binding"/>
    <property type="evidence" value="ECO:0007669"/>
    <property type="project" value="UniProtKB-UniRule"/>
</dbReference>
<dbReference type="Pfam" id="PF26466">
    <property type="entry name" value="DNA_primase_lrg_N"/>
    <property type="match status" value="1"/>
</dbReference>
<evidence type="ECO:0000256" key="1">
    <source>
        <dbReference type="ARBA" id="ARBA00010564"/>
    </source>
</evidence>
<evidence type="ECO:0000256" key="3">
    <source>
        <dbReference type="ARBA" id="ARBA00022485"/>
    </source>
</evidence>
<dbReference type="InParanoid" id="F2U7T0"/>
<feature type="binding site" evidence="11">
    <location>
        <position position="399"/>
    </location>
    <ligand>
        <name>[4Fe-4S] cluster</name>
        <dbReference type="ChEBI" id="CHEBI:49883"/>
    </ligand>
</feature>
<dbReference type="FunCoup" id="F2U7T0">
    <property type="interactions" value="1091"/>
</dbReference>
<dbReference type="CDD" id="cd07322">
    <property type="entry name" value="PriL_PriS_Eukaryotic"/>
    <property type="match status" value="1"/>
</dbReference>
<dbReference type="Gene3D" id="1.20.930.80">
    <property type="match status" value="1"/>
</dbReference>
<evidence type="ECO:0000256" key="8">
    <source>
        <dbReference type="ARBA" id="ARBA00023014"/>
    </source>
</evidence>
<evidence type="ECO:0000313" key="15">
    <source>
        <dbReference type="Proteomes" id="UP000007799"/>
    </source>
</evidence>
<keyword evidence="9 10" id="KW-0238">DNA-binding</keyword>
<keyword evidence="4 10" id="KW-0639">Primosome</keyword>
<reference evidence="14" key="1">
    <citation type="submission" date="2009-08" db="EMBL/GenBank/DDBJ databases">
        <title>Annotation of Salpingoeca rosetta.</title>
        <authorList>
            <consortium name="The Broad Institute Genome Sequencing Platform"/>
            <person name="Russ C."/>
            <person name="Cuomo C."/>
            <person name="Burger G."/>
            <person name="Gray M.W."/>
            <person name="Holland P.W.H."/>
            <person name="King N."/>
            <person name="Lang F.B.F."/>
            <person name="Roger A.J."/>
            <person name="Ruiz-Trillo I."/>
            <person name="Young S.K."/>
            <person name="Zeng Q."/>
            <person name="Gargeya S."/>
            <person name="Alvarado L."/>
            <person name="Berlin A."/>
            <person name="Chapman S.B."/>
            <person name="Chen Z."/>
            <person name="Freedman E."/>
            <person name="Gellesch M."/>
            <person name="Goldberg J."/>
            <person name="Griggs A."/>
            <person name="Gujja S."/>
            <person name="Heilman E."/>
            <person name="Heiman D."/>
            <person name="Howarth C."/>
            <person name="Mehta T."/>
            <person name="Neiman D."/>
            <person name="Pearson M."/>
            <person name="Roberts A."/>
            <person name="Saif S."/>
            <person name="Shea T."/>
            <person name="Shenoy N."/>
            <person name="Sisk P."/>
            <person name="Stolte C."/>
            <person name="Sykes S."/>
            <person name="White J."/>
            <person name="Yandava C."/>
            <person name="Haas B."/>
            <person name="Nusbaum C."/>
            <person name="Birren B."/>
        </authorList>
    </citation>
    <scope>NUCLEOTIDE SEQUENCE [LARGE SCALE GENOMIC DNA]</scope>
    <source>
        <strain evidence="14">ATCC 50818</strain>
    </source>
</reference>
<evidence type="ECO:0000256" key="12">
    <source>
        <dbReference type="SAM" id="MobiDB-lite"/>
    </source>
</evidence>
<dbReference type="GO" id="GO:0046872">
    <property type="term" value="F:metal ion binding"/>
    <property type="evidence" value="ECO:0007669"/>
    <property type="project" value="UniProtKB-UniRule"/>
</dbReference>
<dbReference type="GO" id="GO:0005658">
    <property type="term" value="C:alpha DNA polymerase:primase complex"/>
    <property type="evidence" value="ECO:0007669"/>
    <property type="project" value="TreeGrafter"/>
</dbReference>
<dbReference type="InterPro" id="IPR007238">
    <property type="entry name" value="DNA_primase_lsu_euk/arc"/>
</dbReference>
<dbReference type="Pfam" id="PF04104">
    <property type="entry name" value="DNA_primase_lrg"/>
    <property type="match status" value="1"/>
</dbReference>
<sequence length="522" mass="59140">MDHKRRVRRRNIKRTEVWGQTHVVAKDLSKYPCALSFYLQPPQEEIGLEEFEELAVARLHALKACETAKVRYPSRGSDFTQLISKAERKHLPVTESGDNDIRYDQRRRDYLSHFILRLAYCRTEDLRRWFLTQETELFRHRLMHQDTQSVNKLLALNNMQFKAVDAGVKQALAPELLAVHSITSNAGISLERMLSTDVFEVPFEQALDLVRSRRALVRNGNVYVTKDNLIPIIVAAFRARLSASLAHTSKALPSLEEDDRLLPMLKSLSQQDISHGFKSKTATAGQVTPADIPTLAKESFPLCMRTTQDALHSTHHLRHGARMQYGLFLKGIGLSLEDALAFWRSEFTKAMSHEKFEKSYAYNIRHNYGKEGKRQNYTPYSCMKIIMGSAPSTGDAHGCPFKHYNEQNLKTKLMAYKVPTATIHEIVQLVRGSHFQLACARYFEVTHEQPSGTATVTHPNQYFEESRKIRTGGQQQQQHRGGADGATTTTTTTTATTKQEVPAELSDEALMAALDDSAMDCT</sequence>
<dbReference type="eggNOG" id="KOG2267">
    <property type="taxonomic scope" value="Eukaryota"/>
</dbReference>
<feature type="compositionally biased region" description="Low complexity" evidence="12">
    <location>
        <begin position="472"/>
        <end position="497"/>
    </location>
</feature>
<gene>
    <name evidence="14" type="ORF">PTSG_04564</name>
</gene>
<dbReference type="Proteomes" id="UP000007799">
    <property type="component" value="Unassembled WGS sequence"/>
</dbReference>
<feature type="binding site" evidence="11">
    <location>
        <position position="303"/>
    </location>
    <ligand>
        <name>[4Fe-4S] cluster</name>
        <dbReference type="ChEBI" id="CHEBI:49883"/>
    </ligand>
</feature>
<comment type="cofactor">
    <cofactor evidence="10">
        <name>[4Fe-4S] cluster</name>
        <dbReference type="ChEBI" id="CHEBI:49883"/>
    </cofactor>
    <text evidence="10">Binds 1 [4Fe-4S] cluster.</text>
</comment>
<feature type="binding site" evidence="11">
    <location>
        <position position="382"/>
    </location>
    <ligand>
        <name>[4Fe-4S] cluster</name>
        <dbReference type="ChEBI" id="CHEBI:49883"/>
    </ligand>
</feature>
<keyword evidence="7 10" id="KW-0408">Iron</keyword>
<keyword evidence="6 10" id="KW-0479">Metal-binding</keyword>
<dbReference type="KEGG" id="sre:PTSG_04564"/>
<keyword evidence="3 10" id="KW-0004">4Fe-4S</keyword>
<evidence type="ECO:0000256" key="5">
    <source>
        <dbReference type="ARBA" id="ARBA00022705"/>
    </source>
</evidence>
<evidence type="ECO:0000313" key="14">
    <source>
        <dbReference type="EMBL" id="EGD72835.1"/>
    </source>
</evidence>
<protein>
    <recommendedName>
        <fullName evidence="2 10">DNA primase large subunit</fullName>
    </recommendedName>
</protein>
<comment type="similarity">
    <text evidence="1 10">Belongs to the eukaryotic-type primase large subunit family.</text>
</comment>
<evidence type="ECO:0000256" key="4">
    <source>
        <dbReference type="ARBA" id="ARBA00022515"/>
    </source>
</evidence>
<evidence type="ECO:0000256" key="7">
    <source>
        <dbReference type="ARBA" id="ARBA00023004"/>
    </source>
</evidence>
<dbReference type="GeneID" id="16075241"/>
<dbReference type="STRING" id="946362.F2U7T0"/>
<feature type="region of interest" description="Disordered" evidence="12">
    <location>
        <begin position="467"/>
        <end position="503"/>
    </location>
</feature>
<evidence type="ECO:0000259" key="13">
    <source>
        <dbReference type="Pfam" id="PF04104"/>
    </source>
</evidence>
<dbReference type="GO" id="GO:0051539">
    <property type="term" value="F:4 iron, 4 sulfur cluster binding"/>
    <property type="evidence" value="ECO:0007669"/>
    <property type="project" value="UniProtKB-UniRule"/>
</dbReference>
<feature type="binding site" evidence="11">
    <location>
        <position position="439"/>
    </location>
    <ligand>
        <name>[4Fe-4S] cluster</name>
        <dbReference type="ChEBI" id="CHEBI:49883"/>
    </ligand>
</feature>
<dbReference type="GO" id="GO:0006270">
    <property type="term" value="P:DNA replication initiation"/>
    <property type="evidence" value="ECO:0007669"/>
    <property type="project" value="UniProtKB-ARBA"/>
</dbReference>
<evidence type="ECO:0000256" key="9">
    <source>
        <dbReference type="ARBA" id="ARBA00023125"/>
    </source>
</evidence>
<dbReference type="InterPro" id="IPR058560">
    <property type="entry name" value="DNA_primase_C"/>
</dbReference>
<dbReference type="PANTHER" id="PTHR10537">
    <property type="entry name" value="DNA PRIMASE LARGE SUBUNIT"/>
    <property type="match status" value="1"/>
</dbReference>
<dbReference type="FunFam" id="1.20.930.80:FF:000001">
    <property type="entry name" value="DNA primase large subunit"/>
    <property type="match status" value="1"/>
</dbReference>
<evidence type="ECO:0000256" key="2">
    <source>
        <dbReference type="ARBA" id="ARBA00019038"/>
    </source>
</evidence>
<dbReference type="RefSeq" id="XP_004994658.1">
    <property type="nucleotide sequence ID" value="XM_004994601.1"/>
</dbReference>
<dbReference type="PANTHER" id="PTHR10537:SF3">
    <property type="entry name" value="DNA PRIMASE LARGE SUBUNIT"/>
    <property type="match status" value="1"/>
</dbReference>
<dbReference type="GO" id="GO:0006269">
    <property type="term" value="P:DNA replication, synthesis of primer"/>
    <property type="evidence" value="ECO:0007669"/>
    <property type="project" value="UniProtKB-KW"/>
</dbReference>
<dbReference type="OrthoDB" id="421393at2759"/>
<accession>F2U7T0</accession>
<evidence type="ECO:0000256" key="11">
    <source>
        <dbReference type="PIRSR" id="PIRSR009449-1"/>
    </source>
</evidence>
<evidence type="ECO:0000256" key="10">
    <source>
        <dbReference type="PIRNR" id="PIRNR009449"/>
    </source>
</evidence>
<dbReference type="PIRSF" id="PIRSF009449">
    <property type="entry name" value="DNA_primase_large_subunit"/>
    <property type="match status" value="1"/>
</dbReference>
<feature type="domain" description="DNA primase large subunit C-terminal" evidence="13">
    <location>
        <begin position="295"/>
        <end position="463"/>
    </location>
</feature>
<organism evidence="15">
    <name type="scientific">Salpingoeca rosetta (strain ATCC 50818 / BSB-021)</name>
    <dbReference type="NCBI Taxonomy" id="946362"/>
    <lineage>
        <taxon>Eukaryota</taxon>
        <taxon>Choanoflagellata</taxon>
        <taxon>Craspedida</taxon>
        <taxon>Salpingoecidae</taxon>
        <taxon>Salpingoeca</taxon>
    </lineage>
</organism>
<keyword evidence="8 10" id="KW-0411">Iron-sulfur</keyword>
<keyword evidence="15" id="KW-1185">Reference proteome</keyword>
<proteinExistence type="inferred from homology"/>
<dbReference type="OMA" id="RINYKPW"/>